<keyword evidence="2" id="KW-0813">Transport</keyword>
<feature type="transmembrane region" description="Helical" evidence="6">
    <location>
        <begin position="322"/>
        <end position="343"/>
    </location>
</feature>
<dbReference type="RefSeq" id="WP_304561581.1">
    <property type="nucleotide sequence ID" value="NZ_JAUQSZ010000008.1"/>
</dbReference>
<feature type="transmembrane region" description="Helical" evidence="6">
    <location>
        <begin position="174"/>
        <end position="193"/>
    </location>
</feature>
<keyword evidence="3 6" id="KW-0812">Transmembrane</keyword>
<evidence type="ECO:0000256" key="4">
    <source>
        <dbReference type="ARBA" id="ARBA00022989"/>
    </source>
</evidence>
<protein>
    <submittedName>
        <fullName evidence="8">MFS transporter</fullName>
    </submittedName>
</protein>
<reference evidence="8" key="1">
    <citation type="submission" date="2023-07" db="EMBL/GenBank/DDBJ databases">
        <authorList>
            <person name="Kim M.K."/>
        </authorList>
    </citation>
    <scope>NUCLEOTIDE SEQUENCE</scope>
    <source>
        <strain evidence="8">CA1-15</strain>
    </source>
</reference>
<dbReference type="InterPro" id="IPR011701">
    <property type="entry name" value="MFS"/>
</dbReference>
<evidence type="ECO:0000256" key="3">
    <source>
        <dbReference type="ARBA" id="ARBA00022692"/>
    </source>
</evidence>
<feature type="transmembrane region" description="Helical" evidence="6">
    <location>
        <begin position="111"/>
        <end position="131"/>
    </location>
</feature>
<comment type="subcellular location">
    <subcellularLocation>
        <location evidence="1">Membrane</location>
        <topology evidence="1">Multi-pass membrane protein</topology>
    </subcellularLocation>
</comment>
<sequence>MASNTADSATGTVPPITDAAGIAVDPIAPPDPGEATELSSGAAWYMLIVLMLTNTLSYLDRQLPFILGEPIKRELHLSDVQLGLLGGASFMIVYSTVAIPLSRLADRKSHVGVLSGAVLVWSLLTSAGAWAQTFFQLILSRVGVAAGEAGAIPPAHAMIARVFDEKRRGKAMSIYQLGLPLGTMCGLAGGGFIADHGGWRLALMVMGVPGILLALLVATTIKLPPRRKHEMPRSSESLLFVFKRLLGEPAYRNLVFGITAFAFISYGFSVFQPAVLIRIYGLTTTETGLAIGLSQGGIGVVGTLLSGYVSDRLSRRDPRWRPWLSAILLATIAPFFIAAQFAPNAVVCVILLWVPLACFVGFLPPAYAAIQEVTPPHMRAMAAGIMVLCINLIGSSLGPLLTGALSDALKPALGLDALRVALSVCVIFPLIGSVFFLRAAHHLARARARL</sequence>
<dbReference type="InterPro" id="IPR020846">
    <property type="entry name" value="MFS_dom"/>
</dbReference>
<evidence type="ECO:0000313" key="8">
    <source>
        <dbReference type="EMBL" id="MDO7843125.1"/>
    </source>
</evidence>
<feature type="transmembrane region" description="Helical" evidence="6">
    <location>
        <begin position="289"/>
        <end position="310"/>
    </location>
</feature>
<evidence type="ECO:0000313" key="9">
    <source>
        <dbReference type="Proteomes" id="UP001176468"/>
    </source>
</evidence>
<dbReference type="InterPro" id="IPR036259">
    <property type="entry name" value="MFS_trans_sf"/>
</dbReference>
<evidence type="ECO:0000256" key="6">
    <source>
        <dbReference type="SAM" id="Phobius"/>
    </source>
</evidence>
<dbReference type="CDD" id="cd17328">
    <property type="entry name" value="MFS_spinster_like"/>
    <property type="match status" value="1"/>
</dbReference>
<dbReference type="PANTHER" id="PTHR23505">
    <property type="entry name" value="SPINSTER"/>
    <property type="match status" value="1"/>
</dbReference>
<keyword evidence="5 6" id="KW-0472">Membrane</keyword>
<evidence type="ECO:0000256" key="2">
    <source>
        <dbReference type="ARBA" id="ARBA00022448"/>
    </source>
</evidence>
<evidence type="ECO:0000256" key="5">
    <source>
        <dbReference type="ARBA" id="ARBA00023136"/>
    </source>
</evidence>
<feature type="transmembrane region" description="Helical" evidence="6">
    <location>
        <begin position="349"/>
        <end position="370"/>
    </location>
</feature>
<feature type="transmembrane region" description="Helical" evidence="6">
    <location>
        <begin position="80"/>
        <end position="99"/>
    </location>
</feature>
<name>A0ABT9A1J1_9SPHN</name>
<dbReference type="PANTHER" id="PTHR23505:SF79">
    <property type="entry name" value="PROTEIN SPINSTER"/>
    <property type="match status" value="1"/>
</dbReference>
<evidence type="ECO:0000259" key="7">
    <source>
        <dbReference type="PROSITE" id="PS50850"/>
    </source>
</evidence>
<dbReference type="PROSITE" id="PS50850">
    <property type="entry name" value="MFS"/>
    <property type="match status" value="1"/>
</dbReference>
<feature type="transmembrane region" description="Helical" evidence="6">
    <location>
        <begin position="199"/>
        <end position="221"/>
    </location>
</feature>
<evidence type="ECO:0000256" key="1">
    <source>
        <dbReference type="ARBA" id="ARBA00004141"/>
    </source>
</evidence>
<proteinExistence type="predicted"/>
<gene>
    <name evidence="8" type="ORF">Q5H94_12395</name>
</gene>
<feature type="domain" description="Major facilitator superfamily (MFS) profile" evidence="7">
    <location>
        <begin position="46"/>
        <end position="441"/>
    </location>
</feature>
<dbReference type="InterPro" id="IPR044770">
    <property type="entry name" value="MFS_spinster-like"/>
</dbReference>
<organism evidence="8 9">
    <name type="scientific">Sphingomonas immobilis</name>
    <dbReference type="NCBI Taxonomy" id="3063997"/>
    <lineage>
        <taxon>Bacteria</taxon>
        <taxon>Pseudomonadati</taxon>
        <taxon>Pseudomonadota</taxon>
        <taxon>Alphaproteobacteria</taxon>
        <taxon>Sphingomonadales</taxon>
        <taxon>Sphingomonadaceae</taxon>
        <taxon>Sphingomonas</taxon>
    </lineage>
</organism>
<dbReference type="Proteomes" id="UP001176468">
    <property type="component" value="Unassembled WGS sequence"/>
</dbReference>
<feature type="transmembrane region" description="Helical" evidence="6">
    <location>
        <begin position="254"/>
        <end position="277"/>
    </location>
</feature>
<feature type="transmembrane region" description="Helical" evidence="6">
    <location>
        <begin position="382"/>
        <end position="405"/>
    </location>
</feature>
<accession>A0ABT9A1J1</accession>
<dbReference type="SUPFAM" id="SSF103473">
    <property type="entry name" value="MFS general substrate transporter"/>
    <property type="match status" value="1"/>
</dbReference>
<dbReference type="EMBL" id="JAUQSZ010000008">
    <property type="protein sequence ID" value="MDO7843125.1"/>
    <property type="molecule type" value="Genomic_DNA"/>
</dbReference>
<keyword evidence="4 6" id="KW-1133">Transmembrane helix</keyword>
<comment type="caution">
    <text evidence="8">The sequence shown here is derived from an EMBL/GenBank/DDBJ whole genome shotgun (WGS) entry which is preliminary data.</text>
</comment>
<keyword evidence="9" id="KW-1185">Reference proteome</keyword>
<dbReference type="Pfam" id="PF07690">
    <property type="entry name" value="MFS_1"/>
    <property type="match status" value="1"/>
</dbReference>
<feature type="transmembrane region" description="Helical" evidence="6">
    <location>
        <begin position="417"/>
        <end position="440"/>
    </location>
</feature>
<dbReference type="Gene3D" id="1.20.1250.20">
    <property type="entry name" value="MFS general substrate transporter like domains"/>
    <property type="match status" value="1"/>
</dbReference>